<dbReference type="OrthoDB" id="6017064at2"/>
<evidence type="ECO:0000313" key="3">
    <source>
        <dbReference type="Proteomes" id="UP000287198"/>
    </source>
</evidence>
<comment type="caution">
    <text evidence="2">The sequence shown here is derived from an EMBL/GenBank/DDBJ whole genome shotgun (WGS) entry which is preliminary data.</text>
</comment>
<evidence type="ECO:0000256" key="1">
    <source>
        <dbReference type="SAM" id="Phobius"/>
    </source>
</evidence>
<dbReference type="AlphaFoldDB" id="A0A432XZ22"/>
<keyword evidence="1" id="KW-1133">Transmembrane helix</keyword>
<keyword evidence="3" id="KW-1185">Reference proteome</keyword>
<name>A0A432XZ22_9GAMM</name>
<evidence type="ECO:0008006" key="4">
    <source>
        <dbReference type="Google" id="ProtNLM"/>
    </source>
</evidence>
<organism evidence="2 3">
    <name type="scientific">Pseudidiomarina halophila</name>
    <dbReference type="NCBI Taxonomy" id="1449799"/>
    <lineage>
        <taxon>Bacteria</taxon>
        <taxon>Pseudomonadati</taxon>
        <taxon>Pseudomonadota</taxon>
        <taxon>Gammaproteobacteria</taxon>
        <taxon>Alteromonadales</taxon>
        <taxon>Idiomarinaceae</taxon>
        <taxon>Pseudidiomarina</taxon>
    </lineage>
</organism>
<evidence type="ECO:0000313" key="2">
    <source>
        <dbReference type="EMBL" id="RUO53969.1"/>
    </source>
</evidence>
<gene>
    <name evidence="2" type="ORF">CWI69_00585</name>
</gene>
<keyword evidence="1" id="KW-0472">Membrane</keyword>
<proteinExistence type="predicted"/>
<protein>
    <recommendedName>
        <fullName evidence="4">Type 4 fimbrial biogenesis protein PilX N-terminal domain-containing protein</fullName>
    </recommendedName>
</protein>
<dbReference type="Proteomes" id="UP000287198">
    <property type="component" value="Unassembled WGS sequence"/>
</dbReference>
<reference evidence="3" key="1">
    <citation type="journal article" date="2018" name="Front. Microbiol.">
        <title>Genome-Based Analysis Reveals the Taxonomy and Diversity of the Family Idiomarinaceae.</title>
        <authorList>
            <person name="Liu Y."/>
            <person name="Lai Q."/>
            <person name="Shao Z."/>
        </authorList>
    </citation>
    <scope>NUCLEOTIDE SEQUENCE [LARGE SCALE GENOMIC DNA]</scope>
    <source>
        <strain evidence="3">BH195</strain>
    </source>
</reference>
<feature type="transmembrane region" description="Helical" evidence="1">
    <location>
        <begin position="15"/>
        <end position="37"/>
    </location>
</feature>
<accession>A0A432XZ22</accession>
<dbReference type="RefSeq" id="WP_126760953.1">
    <property type="nucleotide sequence ID" value="NZ_JBHLTZ010000004.1"/>
</dbReference>
<keyword evidence="1" id="KW-0812">Transmembrane</keyword>
<dbReference type="EMBL" id="PIPW01000001">
    <property type="protein sequence ID" value="RUO53969.1"/>
    <property type="molecule type" value="Genomic_DNA"/>
</dbReference>
<sequence length="378" mass="40861">MRSNLTNLRNMRNKGFVTVTLTVLLLAIIILVTLYTAKFKAQEQRIMRNHMALMEARMVGDAALEQVIQEIDKDRTNLDRTFSGEIGGAPYQATIASVNYPTTSRGKVNVVEVEIVANSADGSATKRVFQDLVVMSLVRSEPTVPLAIRGASTASGSFEVVANPNGGGDGVPLSIWSGEDIDGSGSFSTCNQQEYEFGVCGTDTLSENGDFDIDIFDEDPNFPDDLLDFLFGIPESQWETLRNSAEQQLTSCAGLDQNTTGFIWVTGACSIGANTTIGSPDAPVILIVHNGDLTMGGGAEVNGMVFQFSPTDDPTHGTYDIKLNGTVVVHGALVMNQAVELSNGNFTIHYDGNLLSQMTTESEFLRVYRVGGSWHDFM</sequence>